<reference evidence="2 3" key="1">
    <citation type="journal article" date="2018" name="PLoS ONE">
        <title>The draft genome of Kipferlia bialata reveals reductive genome evolution in fornicate parasites.</title>
        <authorList>
            <person name="Tanifuji G."/>
            <person name="Takabayashi S."/>
            <person name="Kume K."/>
            <person name="Takagi M."/>
            <person name="Nakayama T."/>
            <person name="Kamikawa R."/>
            <person name="Inagaki Y."/>
            <person name="Hashimoto T."/>
        </authorList>
    </citation>
    <scope>NUCLEOTIDE SEQUENCE [LARGE SCALE GENOMIC DNA]</scope>
    <source>
        <strain evidence="2">NY0173</strain>
    </source>
</reference>
<dbReference type="Gene3D" id="2.170.270.10">
    <property type="entry name" value="SET domain"/>
    <property type="match status" value="1"/>
</dbReference>
<proteinExistence type="predicted"/>
<dbReference type="InterPro" id="IPR046341">
    <property type="entry name" value="SET_dom_sf"/>
</dbReference>
<protein>
    <recommendedName>
        <fullName evidence="1">SET domain-containing protein</fullName>
    </recommendedName>
</protein>
<feature type="domain" description="SET" evidence="1">
    <location>
        <begin position="7"/>
        <end position="130"/>
    </location>
</feature>
<dbReference type="Pfam" id="PF00856">
    <property type="entry name" value="SET"/>
    <property type="match status" value="1"/>
</dbReference>
<organism evidence="2 3">
    <name type="scientific">Kipferlia bialata</name>
    <dbReference type="NCBI Taxonomy" id="797122"/>
    <lineage>
        <taxon>Eukaryota</taxon>
        <taxon>Metamonada</taxon>
        <taxon>Carpediemonas-like organisms</taxon>
        <taxon>Kipferlia</taxon>
    </lineage>
</organism>
<dbReference type="OrthoDB" id="265717at2759"/>
<dbReference type="PANTHER" id="PTHR47332">
    <property type="entry name" value="SET DOMAIN-CONTAINING PROTEIN 5"/>
    <property type="match status" value="1"/>
</dbReference>
<dbReference type="SUPFAM" id="SSF82199">
    <property type="entry name" value="SET domain"/>
    <property type="match status" value="1"/>
</dbReference>
<dbReference type="AlphaFoldDB" id="A0A391P687"/>
<sequence>MVQPDVPCYKLVPHPSFGMGMVATRDILQGEVILTETPLLYMPMEDVESESEILERLAELTEEEQAAFWALCDMDASEGVPKTACGVVNTNAFTSGVNSDHSATYRLISRFNHSCINNLNRNTHYEEGGK</sequence>
<dbReference type="Proteomes" id="UP000265618">
    <property type="component" value="Unassembled WGS sequence"/>
</dbReference>
<evidence type="ECO:0000313" key="3">
    <source>
        <dbReference type="Proteomes" id="UP000265618"/>
    </source>
</evidence>
<keyword evidence="3" id="KW-1185">Reference proteome</keyword>
<comment type="caution">
    <text evidence="2">The sequence shown here is derived from an EMBL/GenBank/DDBJ whole genome shotgun (WGS) entry which is preliminary data.</text>
</comment>
<evidence type="ECO:0000259" key="1">
    <source>
        <dbReference type="PROSITE" id="PS50280"/>
    </source>
</evidence>
<accession>A0A391P687</accession>
<name>A0A391P687_9EUKA</name>
<dbReference type="InterPro" id="IPR053185">
    <property type="entry name" value="SET_domain_protein"/>
</dbReference>
<dbReference type="InterPro" id="IPR001214">
    <property type="entry name" value="SET_dom"/>
</dbReference>
<evidence type="ECO:0000313" key="2">
    <source>
        <dbReference type="EMBL" id="GCA63602.1"/>
    </source>
</evidence>
<dbReference type="PROSITE" id="PS50280">
    <property type="entry name" value="SET"/>
    <property type="match status" value="1"/>
</dbReference>
<gene>
    <name evidence="2" type="ORF">KIPB_010865</name>
</gene>
<dbReference type="PANTHER" id="PTHR47332:SF4">
    <property type="entry name" value="SET DOMAIN-CONTAINING PROTEIN 5"/>
    <property type="match status" value="1"/>
</dbReference>
<feature type="non-terminal residue" evidence="2">
    <location>
        <position position="130"/>
    </location>
</feature>
<dbReference type="EMBL" id="BDIP01004201">
    <property type="protein sequence ID" value="GCA63602.1"/>
    <property type="molecule type" value="Genomic_DNA"/>
</dbReference>